<sequence>MDRNWKLAISTASVAILGPGNKQRMRRYGLGRGRMVAYLRLLPLLGLLLADGSRVAAQGSHGIADGKEDWTKEESPFIPGAYIVEYEDGHGEAKLFSDLHNHGVPATKRLNLDYTLFKGASFQLDAIDLDPRSTSAKIASVPSVKQVWPVQRFKRPSGPTVNSTNGDSSHSSDVSDLFRRATSGKDTYAPHVAVQVDKLHAEGFTGKGIKIGIIDTGVDFNHPALGGCFGKGCAISYGRDMVGDDYNGKNTPVPGPEPYSSCDGHGTHVAGIIAARSNPMGFIGAAPGATVGMYRVFGCSGDVGADVAIAAANQAFEDGSDIITLSLGGASGWTEDPFSVVLSRIVDAGVTCTVANGNSGSAGLFLAGTPANGKGVTAVSSVENTDTPFLGTGAFVGTDKSAANQVPFVYTPTDFVFPNITLPVWAATPNVTTDGSYTACNPFNDNAPADLSDKVVLLMYNSSDFVCNSYTQVENLQARGAQYFMFWLDGAGNIWAGNASGLGMTGYSQGVLWQKQLSSGKDLYMTFVQSSSASKAGVFVPNAINPNYIDTFTSWGPTWQADVNPSITTPGGTIMSTWPLSKGGYYIDTGTSMATPVMASIYALLMEARGIRDPKTLLNLVSSTALQLPFYDGKTLYANELAPVAQQGAGLAQAHKAAHISTLLSVPNIAFNDTDNFVKKTSFAIRNTGKKSVTYTLGHTPSLTMYTYGNGDSHFPAPFPNPIAEGASAKLAFSQKKVTIPAGRSADITVVATPPQGLNASAIPVYSGYVTVNGTNGDGLVIPYLGIVGSLAKLPVVDPDFNYMIHYNIYSTDPADDNTIFPLPYPNSSVAYNGANRPDYPAALIQIDAGTPVLRADLIPVGDTKAKVNTTNVLGLDIIGSLSGYPLPFSSRSYYISPFTGMTQEGVVAPEGSYQFVIRALKIYGDVNNPDDYDSKATQTFILKYNETAPA</sequence>
<evidence type="ECO:0000256" key="4">
    <source>
        <dbReference type="ARBA" id="ARBA00022801"/>
    </source>
</evidence>
<name>A0A395NRL7_TRIAR</name>
<dbReference type="PANTHER" id="PTHR43806">
    <property type="entry name" value="PEPTIDASE S8"/>
    <property type="match status" value="1"/>
</dbReference>
<evidence type="ECO:0000259" key="10">
    <source>
        <dbReference type="Pfam" id="PF06280"/>
    </source>
</evidence>
<evidence type="ECO:0000256" key="6">
    <source>
        <dbReference type="PIRSR" id="PIRSR615500-1"/>
    </source>
</evidence>
<dbReference type="InterPro" id="IPR010435">
    <property type="entry name" value="C5a/SBT2-like_Fn3"/>
</dbReference>
<evidence type="ECO:0000256" key="3">
    <source>
        <dbReference type="ARBA" id="ARBA00022729"/>
    </source>
</evidence>
<dbReference type="InterPro" id="IPR022398">
    <property type="entry name" value="Peptidase_S8_His-AS"/>
</dbReference>
<dbReference type="InterPro" id="IPR015500">
    <property type="entry name" value="Peptidase_S8_subtilisin-rel"/>
</dbReference>
<reference evidence="11 12" key="1">
    <citation type="journal article" date="2018" name="PLoS Pathog.">
        <title>Evolution of structural diversity of trichothecenes, a family of toxins produced by plant pathogenic and entomopathogenic fungi.</title>
        <authorList>
            <person name="Proctor R.H."/>
            <person name="McCormick S.P."/>
            <person name="Kim H.S."/>
            <person name="Cardoza R.E."/>
            <person name="Stanley A.M."/>
            <person name="Lindo L."/>
            <person name="Kelly A."/>
            <person name="Brown D.W."/>
            <person name="Lee T."/>
            <person name="Vaughan M.M."/>
            <person name="Alexander N.J."/>
            <person name="Busman M."/>
            <person name="Gutierrez S."/>
        </authorList>
    </citation>
    <scope>NUCLEOTIDE SEQUENCE [LARGE SCALE GENOMIC DNA]</scope>
    <source>
        <strain evidence="11 12">IBT 40837</strain>
    </source>
</reference>
<keyword evidence="4 7" id="KW-0378">Hydrolase</keyword>
<evidence type="ECO:0000256" key="8">
    <source>
        <dbReference type="SAM" id="MobiDB-lite"/>
    </source>
</evidence>
<evidence type="ECO:0000256" key="7">
    <source>
        <dbReference type="PROSITE-ProRule" id="PRU01240"/>
    </source>
</evidence>
<comment type="similarity">
    <text evidence="1 7">Belongs to the peptidase S8 family.</text>
</comment>
<dbReference type="GO" id="GO:0006508">
    <property type="term" value="P:proteolysis"/>
    <property type="evidence" value="ECO:0007669"/>
    <property type="project" value="UniProtKB-KW"/>
</dbReference>
<organism evidence="11 12">
    <name type="scientific">Trichoderma arundinaceum</name>
    <dbReference type="NCBI Taxonomy" id="490622"/>
    <lineage>
        <taxon>Eukaryota</taxon>
        <taxon>Fungi</taxon>
        <taxon>Dikarya</taxon>
        <taxon>Ascomycota</taxon>
        <taxon>Pezizomycotina</taxon>
        <taxon>Sordariomycetes</taxon>
        <taxon>Hypocreomycetidae</taxon>
        <taxon>Hypocreales</taxon>
        <taxon>Hypocreaceae</taxon>
        <taxon>Trichoderma</taxon>
    </lineage>
</organism>
<dbReference type="InterPro" id="IPR050131">
    <property type="entry name" value="Peptidase_S8_subtilisin-like"/>
</dbReference>
<proteinExistence type="inferred from homology"/>
<dbReference type="InterPro" id="IPR023827">
    <property type="entry name" value="Peptidase_S8_Asp-AS"/>
</dbReference>
<keyword evidence="12" id="KW-1185">Reference proteome</keyword>
<dbReference type="CDD" id="cd07489">
    <property type="entry name" value="Peptidases_S8_5"/>
    <property type="match status" value="1"/>
</dbReference>
<dbReference type="GO" id="GO:0004252">
    <property type="term" value="F:serine-type endopeptidase activity"/>
    <property type="evidence" value="ECO:0007669"/>
    <property type="project" value="UniProtKB-UniRule"/>
</dbReference>
<dbReference type="AlphaFoldDB" id="A0A395NRL7"/>
<dbReference type="InterPro" id="IPR034187">
    <property type="entry name" value="Peptidases_S8_5"/>
</dbReference>
<comment type="caution">
    <text evidence="11">The sequence shown here is derived from an EMBL/GenBank/DDBJ whole genome shotgun (WGS) entry which is preliminary data.</text>
</comment>
<feature type="domain" description="C5a peptidase/Subtilisin-like protease SBT2-like Fn3-like" evidence="10">
    <location>
        <begin position="669"/>
        <end position="785"/>
    </location>
</feature>
<dbReference type="Proteomes" id="UP000266272">
    <property type="component" value="Unassembled WGS sequence"/>
</dbReference>
<dbReference type="OrthoDB" id="10256524at2759"/>
<feature type="compositionally biased region" description="Polar residues" evidence="8">
    <location>
        <begin position="159"/>
        <end position="174"/>
    </location>
</feature>
<dbReference type="Gene3D" id="3.40.50.200">
    <property type="entry name" value="Peptidase S8/S53 domain"/>
    <property type="match status" value="2"/>
</dbReference>
<dbReference type="Pfam" id="PF06280">
    <property type="entry name" value="fn3_5"/>
    <property type="match status" value="1"/>
</dbReference>
<dbReference type="EMBL" id="PXOA01000201">
    <property type="protein sequence ID" value="RFU78585.1"/>
    <property type="molecule type" value="Genomic_DNA"/>
</dbReference>
<dbReference type="PRINTS" id="PR00723">
    <property type="entry name" value="SUBTILISIN"/>
</dbReference>
<keyword evidence="2 7" id="KW-0645">Protease</keyword>
<protein>
    <recommendedName>
        <fullName evidence="13">Minor extracellular protease vpr</fullName>
    </recommendedName>
</protein>
<evidence type="ECO:0000313" key="11">
    <source>
        <dbReference type="EMBL" id="RFU78585.1"/>
    </source>
</evidence>
<evidence type="ECO:0000313" key="12">
    <source>
        <dbReference type="Proteomes" id="UP000266272"/>
    </source>
</evidence>
<evidence type="ECO:0000256" key="5">
    <source>
        <dbReference type="ARBA" id="ARBA00022825"/>
    </source>
</evidence>
<evidence type="ECO:0000256" key="1">
    <source>
        <dbReference type="ARBA" id="ARBA00011073"/>
    </source>
</evidence>
<dbReference type="InterPro" id="IPR000209">
    <property type="entry name" value="Peptidase_S8/S53_dom"/>
</dbReference>
<feature type="region of interest" description="Disordered" evidence="8">
    <location>
        <begin position="154"/>
        <end position="174"/>
    </location>
</feature>
<dbReference type="Gene3D" id="2.60.40.1710">
    <property type="entry name" value="Subtilisin-like superfamily"/>
    <property type="match status" value="1"/>
</dbReference>
<feature type="active site" description="Charge relay system" evidence="6 7">
    <location>
        <position position="592"/>
    </location>
</feature>
<dbReference type="PROSITE" id="PS00137">
    <property type="entry name" value="SUBTILASE_HIS"/>
    <property type="match status" value="1"/>
</dbReference>
<keyword evidence="5 7" id="KW-0720">Serine protease</keyword>
<accession>A0A395NRL7</accession>
<dbReference type="GO" id="GO:0016020">
    <property type="term" value="C:membrane"/>
    <property type="evidence" value="ECO:0007669"/>
    <property type="project" value="InterPro"/>
</dbReference>
<dbReference type="PROSITE" id="PS51892">
    <property type="entry name" value="SUBTILASE"/>
    <property type="match status" value="1"/>
</dbReference>
<keyword evidence="3" id="KW-0732">Signal</keyword>
<gene>
    <name evidence="11" type="ORF">TARUN_3628</name>
</gene>
<evidence type="ECO:0008006" key="13">
    <source>
        <dbReference type="Google" id="ProtNLM"/>
    </source>
</evidence>
<dbReference type="PROSITE" id="PS00136">
    <property type="entry name" value="SUBTILASE_ASP"/>
    <property type="match status" value="1"/>
</dbReference>
<dbReference type="InterPro" id="IPR036852">
    <property type="entry name" value="Peptidase_S8/S53_dom_sf"/>
</dbReference>
<evidence type="ECO:0000256" key="2">
    <source>
        <dbReference type="ARBA" id="ARBA00022670"/>
    </source>
</evidence>
<dbReference type="PANTHER" id="PTHR43806:SF66">
    <property type="entry name" value="SERIN ENDOPEPTIDASE"/>
    <property type="match status" value="1"/>
</dbReference>
<dbReference type="STRING" id="490622.A0A395NRL7"/>
<feature type="active site" description="Charge relay system" evidence="6 7">
    <location>
        <position position="215"/>
    </location>
</feature>
<evidence type="ECO:0000259" key="9">
    <source>
        <dbReference type="Pfam" id="PF00082"/>
    </source>
</evidence>
<feature type="active site" description="Charge relay system" evidence="6 7">
    <location>
        <position position="265"/>
    </location>
</feature>
<dbReference type="SUPFAM" id="SSF52743">
    <property type="entry name" value="Subtilisin-like"/>
    <property type="match status" value="1"/>
</dbReference>
<feature type="domain" description="Peptidase S8/S53" evidence="9">
    <location>
        <begin position="206"/>
        <end position="634"/>
    </location>
</feature>
<dbReference type="Pfam" id="PF00082">
    <property type="entry name" value="Peptidase_S8"/>
    <property type="match status" value="1"/>
</dbReference>